<dbReference type="GeneID" id="303296077"/>
<feature type="region of interest" description="Disordered" evidence="1">
    <location>
        <begin position="280"/>
        <end position="316"/>
    </location>
</feature>
<dbReference type="EMBL" id="JBHSLN010000004">
    <property type="protein sequence ID" value="MFC5296199.1"/>
    <property type="molecule type" value="Genomic_DNA"/>
</dbReference>
<gene>
    <name evidence="2" type="ORF">ACFPK8_01610</name>
</gene>
<proteinExistence type="predicted"/>
<keyword evidence="3" id="KW-1185">Reference proteome</keyword>
<name>A0ABW0FB81_9MICO</name>
<reference evidence="3" key="1">
    <citation type="journal article" date="2019" name="Int. J. Syst. Evol. Microbiol.">
        <title>The Global Catalogue of Microorganisms (GCM) 10K type strain sequencing project: providing services to taxonomists for standard genome sequencing and annotation.</title>
        <authorList>
            <consortium name="The Broad Institute Genomics Platform"/>
            <consortium name="The Broad Institute Genome Sequencing Center for Infectious Disease"/>
            <person name="Wu L."/>
            <person name="Ma J."/>
        </authorList>
    </citation>
    <scope>NUCLEOTIDE SEQUENCE [LARGE SCALE GENOMIC DNA]</scope>
    <source>
        <strain evidence="3">CGMCC 1.16455</strain>
    </source>
</reference>
<protein>
    <submittedName>
        <fullName evidence="2">Uncharacterized protein</fullName>
    </submittedName>
</protein>
<evidence type="ECO:0000256" key="1">
    <source>
        <dbReference type="SAM" id="MobiDB-lite"/>
    </source>
</evidence>
<evidence type="ECO:0000313" key="3">
    <source>
        <dbReference type="Proteomes" id="UP001595937"/>
    </source>
</evidence>
<comment type="caution">
    <text evidence="2">The sequence shown here is derived from an EMBL/GenBank/DDBJ whole genome shotgun (WGS) entry which is preliminary data.</text>
</comment>
<evidence type="ECO:0000313" key="2">
    <source>
        <dbReference type="EMBL" id="MFC5296199.1"/>
    </source>
</evidence>
<sequence length="316" mass="34140">MNRIEASDEERFRAALEHLAAGNGGWQSSAGAEFLELVGEVLQRKAARIRADVGTNGVMVDPSDVVSEAVMIVDGPPQIALSANIHRILAMEKPLGYVVSAVSTNLSRAVLSERMGVQSRQVVPGRAPVAHLEDLMDASGGAFLDRREAAAAWPRGPRAGNAAPPRVSRQFMGVLVGRFQVRAVAVRTALDVTVDVALADDVGAGMTSATTRRRLALFCDESASLARAGLNQRQVRAMGWLLFGTERHPEWSLLAECARAVEDGDAVNVTAWHARHARELRTPRRSSAKASSRRWQPSLFEAEEGRRRPRAAGRSA</sequence>
<dbReference type="RefSeq" id="WP_343922313.1">
    <property type="nucleotide sequence ID" value="NZ_BAAAIR010000007.1"/>
</dbReference>
<accession>A0ABW0FB81</accession>
<feature type="compositionally biased region" description="Basic residues" evidence="1">
    <location>
        <begin position="307"/>
        <end position="316"/>
    </location>
</feature>
<dbReference type="Proteomes" id="UP001595937">
    <property type="component" value="Unassembled WGS sequence"/>
</dbReference>
<organism evidence="2 3">
    <name type="scientific">Brachybacterium tyrofermentans</name>
    <dbReference type="NCBI Taxonomy" id="47848"/>
    <lineage>
        <taxon>Bacteria</taxon>
        <taxon>Bacillati</taxon>
        <taxon>Actinomycetota</taxon>
        <taxon>Actinomycetes</taxon>
        <taxon>Micrococcales</taxon>
        <taxon>Dermabacteraceae</taxon>
        <taxon>Brachybacterium</taxon>
    </lineage>
</organism>